<dbReference type="InterPro" id="IPR039719">
    <property type="entry name" value="FBXO28"/>
</dbReference>
<name>A0AAD9IBN8_9PEZI</name>
<dbReference type="AlphaFoldDB" id="A0AAD9IBN8"/>
<evidence type="ECO:0008006" key="3">
    <source>
        <dbReference type="Google" id="ProtNLM"/>
    </source>
</evidence>
<keyword evidence="2" id="KW-1185">Reference proteome</keyword>
<evidence type="ECO:0000313" key="1">
    <source>
        <dbReference type="EMBL" id="KAK2073927.1"/>
    </source>
</evidence>
<proteinExistence type="predicted"/>
<organism evidence="1 2">
    <name type="scientific">Phyllachora maydis</name>
    <dbReference type="NCBI Taxonomy" id="1825666"/>
    <lineage>
        <taxon>Eukaryota</taxon>
        <taxon>Fungi</taxon>
        <taxon>Dikarya</taxon>
        <taxon>Ascomycota</taxon>
        <taxon>Pezizomycotina</taxon>
        <taxon>Sordariomycetes</taxon>
        <taxon>Sordariomycetidae</taxon>
        <taxon>Phyllachorales</taxon>
        <taxon>Phyllachoraceae</taxon>
        <taxon>Phyllachora</taxon>
    </lineage>
</organism>
<gene>
    <name evidence="1" type="ORF">P8C59_008166</name>
</gene>
<dbReference type="PANTHER" id="PTHR13252">
    <property type="entry name" value="F-BOX ONLY PROTEIN 28"/>
    <property type="match status" value="1"/>
</dbReference>
<accession>A0AAD9IBN8</accession>
<protein>
    <recommendedName>
        <fullName evidence="3">F-box domain-containing protein</fullName>
    </recommendedName>
</protein>
<reference evidence="1" key="1">
    <citation type="journal article" date="2023" name="Mol. Plant Microbe Interact.">
        <title>Elucidating the Obligate Nature and Biological Capacity of an Invasive Fungal Corn Pathogen.</title>
        <authorList>
            <person name="MacCready J.S."/>
            <person name="Roggenkamp E.M."/>
            <person name="Gdanetz K."/>
            <person name="Chilvers M.I."/>
        </authorList>
    </citation>
    <scope>NUCLEOTIDE SEQUENCE</scope>
    <source>
        <strain evidence="1">PM02</strain>
    </source>
</reference>
<dbReference type="GO" id="GO:0000209">
    <property type="term" value="P:protein polyubiquitination"/>
    <property type="evidence" value="ECO:0007669"/>
    <property type="project" value="TreeGrafter"/>
</dbReference>
<sequence>MAGLFGLALLPDEVLLHIISYLIKVDLQAMAVVDCSSFPWSITTLSAAHHSVPLTVGTSLGIHLHDYRAHFRFEGDVVEKLDDFGLRGANAFYERSVRDLFDEKPLPPMASLSQPGPLNILHMPHAGSDTMLSDDIYVAGRFSNILHYDRRKFQAIKGSIFSGARLCSLASIPYPFSALDSELRRKGQLSKEQVKRGKSTEGGRTLVACGEYGTKGSLELYGLAATPLSDVPGGLQSAAFKNRQSTASSKLLSVVNHGTKIAFSDGSGYITWFERDGFTEIRRCKIGNSEDRAEEPSLFASMPGSDDLARKLLPTRQGLASVLMTSHNSFADNSRPSAPTDY</sequence>
<dbReference type="Proteomes" id="UP001217918">
    <property type="component" value="Unassembled WGS sequence"/>
</dbReference>
<evidence type="ECO:0000313" key="2">
    <source>
        <dbReference type="Proteomes" id="UP001217918"/>
    </source>
</evidence>
<dbReference type="PANTHER" id="PTHR13252:SF9">
    <property type="entry name" value="F-BOX ONLY PROTEIN 28"/>
    <property type="match status" value="1"/>
</dbReference>
<comment type="caution">
    <text evidence="1">The sequence shown here is derived from an EMBL/GenBank/DDBJ whole genome shotgun (WGS) entry which is preliminary data.</text>
</comment>
<dbReference type="EMBL" id="JAQQPM010000007">
    <property type="protein sequence ID" value="KAK2073927.1"/>
    <property type="molecule type" value="Genomic_DNA"/>
</dbReference>